<reference evidence="2 3" key="1">
    <citation type="submission" date="2023-10" db="EMBL/GenBank/DDBJ databases">
        <title>Virgibacillus halophilus 5B73C genome.</title>
        <authorList>
            <person name="Miliotis G."/>
            <person name="Sengupta P."/>
            <person name="Hameed A."/>
            <person name="Chuvochina M."/>
            <person name="Mcdonagh F."/>
            <person name="Simpson A.C."/>
            <person name="Singh N.K."/>
            <person name="Rekha P.D."/>
            <person name="Raman K."/>
            <person name="Hugenholtz P."/>
            <person name="Venkateswaran K."/>
        </authorList>
    </citation>
    <scope>NUCLEOTIDE SEQUENCE [LARGE SCALE GENOMIC DNA]</scope>
    <source>
        <strain evidence="2 3">5B73C</strain>
    </source>
</reference>
<dbReference type="GO" id="GO:0004519">
    <property type="term" value="F:endonuclease activity"/>
    <property type="evidence" value="ECO:0007669"/>
    <property type="project" value="UniProtKB-KW"/>
</dbReference>
<gene>
    <name evidence="2" type="ORF">RWE15_10325</name>
</gene>
<dbReference type="SUPFAM" id="SSF54060">
    <property type="entry name" value="His-Me finger endonucleases"/>
    <property type="match status" value="1"/>
</dbReference>
<sequence>MKYLYYNGLKFTRDEDTGYYLNSSIGKRIHRYVWEKEKGAIPKGFHIHHINHDKSDNRIENLELVEAGKHHSYHGEIRAITDYDNMIKNLDEVARPKASEWHGSAEGIAWHKKQYKATKDKLHEKVVLTCEHCGERFSNIKRTRFCSNKCKAAWRRESGIDDEVRVCVECGEKFTINKYRKTQCCSKSCSNKHFPRLPQLKNMIDS</sequence>
<keyword evidence="2" id="KW-0540">Nuclease</keyword>
<protein>
    <submittedName>
        <fullName evidence="2">HNH endonuclease</fullName>
    </submittedName>
</protein>
<dbReference type="Proteomes" id="UP001281447">
    <property type="component" value="Unassembled WGS sequence"/>
</dbReference>
<accession>A0ABU5C7Y3</accession>
<evidence type="ECO:0000313" key="2">
    <source>
        <dbReference type="EMBL" id="MDY0394777.1"/>
    </source>
</evidence>
<dbReference type="RefSeq" id="WP_390354158.1">
    <property type="nucleotide sequence ID" value="NZ_JBHUIZ010000005.1"/>
</dbReference>
<keyword evidence="2" id="KW-0255">Endonuclease</keyword>
<dbReference type="EMBL" id="JAWDIP010000003">
    <property type="protein sequence ID" value="MDY0394777.1"/>
    <property type="molecule type" value="Genomic_DNA"/>
</dbReference>
<keyword evidence="3" id="KW-1185">Reference proteome</keyword>
<dbReference type="InterPro" id="IPR044925">
    <property type="entry name" value="His-Me_finger_sf"/>
</dbReference>
<dbReference type="Gene3D" id="3.90.75.20">
    <property type="match status" value="1"/>
</dbReference>
<proteinExistence type="predicted"/>
<evidence type="ECO:0000313" key="3">
    <source>
        <dbReference type="Proteomes" id="UP001281447"/>
    </source>
</evidence>
<comment type="caution">
    <text evidence="2">The sequence shown here is derived from an EMBL/GenBank/DDBJ whole genome shotgun (WGS) entry which is preliminary data.</text>
</comment>
<dbReference type="Pfam" id="PF13392">
    <property type="entry name" value="HNH_3"/>
    <property type="match status" value="1"/>
</dbReference>
<dbReference type="InterPro" id="IPR003615">
    <property type="entry name" value="HNH_nuc"/>
</dbReference>
<organism evidence="2 3">
    <name type="scientific">Tigheibacillus halophilus</name>
    <dbReference type="NCBI Taxonomy" id="361280"/>
    <lineage>
        <taxon>Bacteria</taxon>
        <taxon>Bacillati</taxon>
        <taxon>Bacillota</taxon>
        <taxon>Bacilli</taxon>
        <taxon>Bacillales</taxon>
        <taxon>Bacillaceae</taxon>
        <taxon>Tigheibacillus</taxon>
    </lineage>
</organism>
<feature type="domain" description="HNH nuclease" evidence="1">
    <location>
        <begin position="28"/>
        <end position="66"/>
    </location>
</feature>
<name>A0ABU5C7Y3_9BACI</name>
<keyword evidence="2" id="KW-0378">Hydrolase</keyword>
<evidence type="ECO:0000259" key="1">
    <source>
        <dbReference type="Pfam" id="PF13392"/>
    </source>
</evidence>